<name>A0A498R5U5_9FIRM</name>
<proteinExistence type="predicted"/>
<dbReference type="InterPro" id="IPR011010">
    <property type="entry name" value="DNA_brk_join_enz"/>
</dbReference>
<dbReference type="OrthoDB" id="9769726at2"/>
<dbReference type="PANTHER" id="PTHR30349">
    <property type="entry name" value="PHAGE INTEGRASE-RELATED"/>
    <property type="match status" value="1"/>
</dbReference>
<dbReference type="Pfam" id="PF00589">
    <property type="entry name" value="Phage_integrase"/>
    <property type="match status" value="1"/>
</dbReference>
<evidence type="ECO:0000313" key="8">
    <source>
        <dbReference type="Proteomes" id="UP000277811"/>
    </source>
</evidence>
<keyword evidence="8" id="KW-1185">Reference proteome</keyword>
<evidence type="ECO:0000313" key="7">
    <source>
        <dbReference type="EMBL" id="VBB06485.1"/>
    </source>
</evidence>
<dbReference type="PROSITE" id="PS51900">
    <property type="entry name" value="CB"/>
    <property type="match status" value="1"/>
</dbReference>
<dbReference type="PROSITE" id="PS51898">
    <property type="entry name" value="TYR_RECOMBINASE"/>
    <property type="match status" value="1"/>
</dbReference>
<evidence type="ECO:0000256" key="4">
    <source>
        <dbReference type="PROSITE-ProRule" id="PRU01248"/>
    </source>
</evidence>
<feature type="domain" description="Tyr recombinase" evidence="5">
    <location>
        <begin position="178"/>
        <end position="393"/>
    </location>
</feature>
<keyword evidence="3" id="KW-0233">DNA recombination</keyword>
<reference evidence="7 8" key="1">
    <citation type="submission" date="2018-06" db="EMBL/GenBank/DDBJ databases">
        <authorList>
            <person name="Strepis N."/>
        </authorList>
    </citation>
    <scope>NUCLEOTIDE SEQUENCE [LARGE SCALE GENOMIC DNA]</scope>
    <source>
        <strain evidence="7">LUCI</strain>
    </source>
</reference>
<dbReference type="Pfam" id="PF14659">
    <property type="entry name" value="Phage_int_SAM_3"/>
    <property type="match status" value="1"/>
</dbReference>
<dbReference type="Gene3D" id="1.10.150.130">
    <property type="match status" value="1"/>
</dbReference>
<evidence type="ECO:0000256" key="2">
    <source>
        <dbReference type="ARBA" id="ARBA00023125"/>
    </source>
</evidence>
<dbReference type="InterPro" id="IPR004107">
    <property type="entry name" value="Integrase_SAM-like_N"/>
</dbReference>
<protein>
    <submittedName>
        <fullName evidence="7">Phage integrase family</fullName>
    </submittedName>
</protein>
<evidence type="ECO:0000259" key="5">
    <source>
        <dbReference type="PROSITE" id="PS51898"/>
    </source>
</evidence>
<dbReference type="GO" id="GO:0003677">
    <property type="term" value="F:DNA binding"/>
    <property type="evidence" value="ECO:0007669"/>
    <property type="project" value="UniProtKB-UniRule"/>
</dbReference>
<keyword evidence="1" id="KW-0229">DNA integration</keyword>
<dbReference type="EMBL" id="UPPP01000064">
    <property type="protein sequence ID" value="VBB06485.1"/>
    <property type="molecule type" value="Genomic_DNA"/>
</dbReference>
<dbReference type="SUPFAM" id="SSF56349">
    <property type="entry name" value="DNA breaking-rejoining enzymes"/>
    <property type="match status" value="1"/>
</dbReference>
<dbReference type="AlphaFoldDB" id="A0A498R5U5"/>
<sequence>MAGRRSNGEGTAYYNEKRQRWEAQATYKDTDGKTKRKMFVGKTQKEVNKKKKEWIKNLEDGLLPEADKLTVGAWVDRWLEDFVKPSVRTKTYEKYYSCMKYVKDRFNDVLITKLSVPDIQRLFNELLITGGEKKQGLSSSTVRGIRRYFIGCLDKAIKVGLLVKNPAKLTDPPKLVKEEIHPLNKEQAKKLLDTAREQAKLSLESPRKGAEMSQSDLYVAVYIALSTGMRLGEVLGLKWDDVHYEQKYITVRRSRVGTQHGFKIEEPKTGVARKIPVHEDLIKTLKKQQKRQEWHKEKLGDKYEDNGWIIGGTFGKCYYPKHFSSRKYKALLKDAGIDTSFTFHDLRHTHASLLLLDGINPKIVQERLGHASIEMTLDTYSHLLPDTQDVAVRAVAAFLVG</sequence>
<dbReference type="InterPro" id="IPR013762">
    <property type="entry name" value="Integrase-like_cat_sf"/>
</dbReference>
<accession>A0A498R5U5</accession>
<evidence type="ECO:0000259" key="6">
    <source>
        <dbReference type="PROSITE" id="PS51900"/>
    </source>
</evidence>
<evidence type="ECO:0000256" key="3">
    <source>
        <dbReference type="ARBA" id="ARBA00023172"/>
    </source>
</evidence>
<dbReference type="InterPro" id="IPR010998">
    <property type="entry name" value="Integrase_recombinase_N"/>
</dbReference>
<dbReference type="GO" id="GO:0006310">
    <property type="term" value="P:DNA recombination"/>
    <property type="evidence" value="ECO:0007669"/>
    <property type="project" value="UniProtKB-KW"/>
</dbReference>
<organism evidence="7 8">
    <name type="scientific">Lucifera butyrica</name>
    <dbReference type="NCBI Taxonomy" id="1351585"/>
    <lineage>
        <taxon>Bacteria</taxon>
        <taxon>Bacillati</taxon>
        <taxon>Bacillota</taxon>
        <taxon>Negativicutes</taxon>
        <taxon>Veillonellales</taxon>
        <taxon>Veillonellaceae</taxon>
        <taxon>Lucifera</taxon>
    </lineage>
</organism>
<dbReference type="PANTHER" id="PTHR30349:SF91">
    <property type="entry name" value="INTA PROTEIN"/>
    <property type="match status" value="1"/>
</dbReference>
<keyword evidence="2 4" id="KW-0238">DNA-binding</keyword>
<dbReference type="InterPro" id="IPR044068">
    <property type="entry name" value="CB"/>
</dbReference>
<dbReference type="Gene3D" id="1.10.443.10">
    <property type="entry name" value="Intergrase catalytic core"/>
    <property type="match status" value="1"/>
</dbReference>
<feature type="domain" description="Core-binding (CB)" evidence="6">
    <location>
        <begin position="69"/>
        <end position="157"/>
    </location>
</feature>
<dbReference type="InterPro" id="IPR002104">
    <property type="entry name" value="Integrase_catalytic"/>
</dbReference>
<dbReference type="Proteomes" id="UP000277811">
    <property type="component" value="Unassembled WGS sequence"/>
</dbReference>
<gene>
    <name evidence="7" type="ORF">LUCI_1717</name>
</gene>
<dbReference type="RefSeq" id="WP_122627437.1">
    <property type="nucleotide sequence ID" value="NZ_UPPP01000064.1"/>
</dbReference>
<evidence type="ECO:0000256" key="1">
    <source>
        <dbReference type="ARBA" id="ARBA00022908"/>
    </source>
</evidence>
<dbReference type="GO" id="GO:0015074">
    <property type="term" value="P:DNA integration"/>
    <property type="evidence" value="ECO:0007669"/>
    <property type="project" value="UniProtKB-KW"/>
</dbReference>
<dbReference type="CDD" id="cd01189">
    <property type="entry name" value="INT_ICEBs1_C_like"/>
    <property type="match status" value="1"/>
</dbReference>
<dbReference type="InterPro" id="IPR050090">
    <property type="entry name" value="Tyrosine_recombinase_XerCD"/>
</dbReference>